<keyword evidence="1" id="KW-0812">Transmembrane</keyword>
<gene>
    <name evidence="2" type="ORF">D0Z08_30965</name>
</gene>
<dbReference type="GO" id="GO:0043190">
    <property type="term" value="C:ATP-binding cassette (ABC) transporter complex"/>
    <property type="evidence" value="ECO:0007669"/>
    <property type="project" value="InterPro"/>
</dbReference>
<organism evidence="2 3">
    <name type="scientific">Nocardioides immobilis</name>
    <dbReference type="NCBI Taxonomy" id="2049295"/>
    <lineage>
        <taxon>Bacteria</taxon>
        <taxon>Bacillati</taxon>
        <taxon>Actinomycetota</taxon>
        <taxon>Actinomycetes</taxon>
        <taxon>Propionibacteriales</taxon>
        <taxon>Nocardioidaceae</taxon>
        <taxon>Nocardioides</taxon>
    </lineage>
</organism>
<dbReference type="GO" id="GO:0005548">
    <property type="term" value="F:phospholipid transporter activity"/>
    <property type="evidence" value="ECO:0007669"/>
    <property type="project" value="TreeGrafter"/>
</dbReference>
<proteinExistence type="predicted"/>
<feature type="transmembrane region" description="Helical" evidence="1">
    <location>
        <begin position="202"/>
        <end position="221"/>
    </location>
</feature>
<dbReference type="Pfam" id="PF02405">
    <property type="entry name" value="MlaE"/>
    <property type="match status" value="1"/>
</dbReference>
<dbReference type="AlphaFoldDB" id="A0A417XRW1"/>
<keyword evidence="3" id="KW-1185">Reference proteome</keyword>
<name>A0A417XRW1_9ACTN</name>
<dbReference type="InterPro" id="IPR030802">
    <property type="entry name" value="Permease_MalE"/>
</dbReference>
<sequence>MGSETMTTVLESAAKPTRVLGGVLAMTLDALVILCTRRFSWREAVQQAWFIARVSLVPTLLVMLGFTLLVIFEVNLLLKDLGALDLAGGIAGIASVQQIGPFVTVVVVAGAGGTAMCADLAARTIREEIAAMQVLGIDPIQRLVVPRIVAAVLVSLVLNVLICAGGLVGGYFFSVYLQGVTPGAYLASIPLFTGLPELGVSMFKALVFGLIAAIIACYRGLNVAGGSKGVGDAVNQAVVITVAVLVPVSLSITLVQFAVL</sequence>
<evidence type="ECO:0000313" key="2">
    <source>
        <dbReference type="EMBL" id="RHW22825.1"/>
    </source>
</evidence>
<feature type="transmembrane region" description="Helical" evidence="1">
    <location>
        <begin position="48"/>
        <end position="72"/>
    </location>
</feature>
<dbReference type="PANTHER" id="PTHR30188:SF4">
    <property type="entry name" value="PROTEIN TRIGALACTOSYLDIACYLGLYCEROL 1, CHLOROPLASTIC"/>
    <property type="match status" value="1"/>
</dbReference>
<evidence type="ECO:0000256" key="1">
    <source>
        <dbReference type="SAM" id="Phobius"/>
    </source>
</evidence>
<feature type="transmembrane region" description="Helical" evidence="1">
    <location>
        <begin position="233"/>
        <end position="259"/>
    </location>
</feature>
<accession>A0A417XRW1</accession>
<dbReference type="Proteomes" id="UP000283644">
    <property type="component" value="Unassembled WGS sequence"/>
</dbReference>
<feature type="transmembrane region" description="Helical" evidence="1">
    <location>
        <begin position="19"/>
        <end position="36"/>
    </location>
</feature>
<reference evidence="2 3" key="1">
    <citation type="submission" date="2018-09" db="EMBL/GenBank/DDBJ databases">
        <title>Genome sequencing of Nocardioides immobilis CCTCC AB 2017083 for comparison to Nocardioides silvaticus.</title>
        <authorList>
            <person name="Li C."/>
            <person name="Wang G."/>
        </authorList>
    </citation>
    <scope>NUCLEOTIDE SEQUENCE [LARGE SCALE GENOMIC DNA]</scope>
    <source>
        <strain evidence="2 3">CCTCC AB 2017083</strain>
    </source>
</reference>
<keyword evidence="1" id="KW-1133">Transmembrane helix</keyword>
<dbReference type="EMBL" id="QXGH01000054">
    <property type="protein sequence ID" value="RHW22825.1"/>
    <property type="molecule type" value="Genomic_DNA"/>
</dbReference>
<comment type="caution">
    <text evidence="2">The sequence shown here is derived from an EMBL/GenBank/DDBJ whole genome shotgun (WGS) entry which is preliminary data.</text>
</comment>
<dbReference type="PANTHER" id="PTHR30188">
    <property type="entry name" value="ABC TRANSPORTER PERMEASE PROTEIN-RELATED"/>
    <property type="match status" value="1"/>
</dbReference>
<evidence type="ECO:0000313" key="3">
    <source>
        <dbReference type="Proteomes" id="UP000283644"/>
    </source>
</evidence>
<feature type="transmembrane region" description="Helical" evidence="1">
    <location>
        <begin position="143"/>
        <end position="169"/>
    </location>
</feature>
<keyword evidence="1" id="KW-0472">Membrane</keyword>
<protein>
    <submittedName>
        <fullName evidence="2">ABC transporter permease</fullName>
    </submittedName>
</protein>
<dbReference type="OrthoDB" id="5243306at2"/>